<dbReference type="EMBL" id="GBRH01266162">
    <property type="protein sequence ID" value="JAD31733.1"/>
    <property type="molecule type" value="Transcribed_RNA"/>
</dbReference>
<accession>A0A0A8Z237</accession>
<organism evidence="2">
    <name type="scientific">Arundo donax</name>
    <name type="common">Giant reed</name>
    <name type="synonym">Donax arundinaceus</name>
    <dbReference type="NCBI Taxonomy" id="35708"/>
    <lineage>
        <taxon>Eukaryota</taxon>
        <taxon>Viridiplantae</taxon>
        <taxon>Streptophyta</taxon>
        <taxon>Embryophyta</taxon>
        <taxon>Tracheophyta</taxon>
        <taxon>Spermatophyta</taxon>
        <taxon>Magnoliopsida</taxon>
        <taxon>Liliopsida</taxon>
        <taxon>Poales</taxon>
        <taxon>Poaceae</taxon>
        <taxon>PACMAD clade</taxon>
        <taxon>Arundinoideae</taxon>
        <taxon>Arundineae</taxon>
        <taxon>Arundo</taxon>
    </lineage>
</organism>
<sequence>MATGRSSSPAAAGYGGQHLGAAPHSGLQGAAAETWGRLFLTPGCRGRRPKLGGASSSQPDAGGGGHRRHRRPAKGAQAGWQPPPDPVGEDTPTVTGARRAGEGSAGRADQDGGRQAVARAGG</sequence>
<name>A0A0A8Z237_ARUDO</name>
<protein>
    <submittedName>
        <fullName evidence="2">Uncharacterized protein</fullName>
    </submittedName>
</protein>
<feature type="region of interest" description="Disordered" evidence="1">
    <location>
        <begin position="1"/>
        <end position="122"/>
    </location>
</feature>
<reference evidence="2" key="1">
    <citation type="submission" date="2014-09" db="EMBL/GenBank/DDBJ databases">
        <authorList>
            <person name="Magalhaes I.L.F."/>
            <person name="Oliveira U."/>
            <person name="Santos F.R."/>
            <person name="Vidigal T.H.D.A."/>
            <person name="Brescovit A.D."/>
            <person name="Santos A.J."/>
        </authorList>
    </citation>
    <scope>NUCLEOTIDE SEQUENCE</scope>
    <source>
        <tissue evidence="2">Shoot tissue taken approximately 20 cm above the soil surface</tissue>
    </source>
</reference>
<reference evidence="2" key="2">
    <citation type="journal article" date="2015" name="Data Brief">
        <title>Shoot transcriptome of the giant reed, Arundo donax.</title>
        <authorList>
            <person name="Barrero R.A."/>
            <person name="Guerrero F.D."/>
            <person name="Moolhuijzen P."/>
            <person name="Goolsby J.A."/>
            <person name="Tidwell J."/>
            <person name="Bellgard S.E."/>
            <person name="Bellgard M.I."/>
        </authorList>
    </citation>
    <scope>NUCLEOTIDE SEQUENCE</scope>
    <source>
        <tissue evidence="2">Shoot tissue taken approximately 20 cm above the soil surface</tissue>
    </source>
</reference>
<proteinExistence type="predicted"/>
<evidence type="ECO:0000313" key="2">
    <source>
        <dbReference type="EMBL" id="JAD31733.1"/>
    </source>
</evidence>
<dbReference type="AlphaFoldDB" id="A0A0A8Z237"/>
<evidence type="ECO:0000256" key="1">
    <source>
        <dbReference type="SAM" id="MobiDB-lite"/>
    </source>
</evidence>